<evidence type="ECO:0000313" key="1">
    <source>
        <dbReference type="EMBL" id="KAK1147379.1"/>
    </source>
</evidence>
<keyword evidence="2" id="KW-1185">Reference proteome</keyword>
<dbReference type="EMBL" id="JAOPJF010000012">
    <property type="protein sequence ID" value="KAK1147379.1"/>
    <property type="molecule type" value="Genomic_DNA"/>
</dbReference>
<proteinExistence type="predicted"/>
<organism evidence="1 2">
    <name type="scientific">Aspergillus melleus</name>
    <dbReference type="NCBI Taxonomy" id="138277"/>
    <lineage>
        <taxon>Eukaryota</taxon>
        <taxon>Fungi</taxon>
        <taxon>Dikarya</taxon>
        <taxon>Ascomycota</taxon>
        <taxon>Pezizomycotina</taxon>
        <taxon>Eurotiomycetes</taxon>
        <taxon>Eurotiomycetidae</taxon>
        <taxon>Eurotiales</taxon>
        <taxon>Aspergillaceae</taxon>
        <taxon>Aspergillus</taxon>
        <taxon>Aspergillus subgen. Circumdati</taxon>
    </lineage>
</organism>
<protein>
    <submittedName>
        <fullName evidence="1">Uncharacterized protein</fullName>
    </submittedName>
</protein>
<dbReference type="Proteomes" id="UP001177260">
    <property type="component" value="Unassembled WGS sequence"/>
</dbReference>
<name>A0ACC3BAD1_9EURO</name>
<gene>
    <name evidence="1" type="ORF">N8T08_001460</name>
</gene>
<sequence>MVMNALSPLFVEIADDGIVVKCDPATTIVGPGLSDEKLASYVADPAPWNAAILEQGITGPC</sequence>
<accession>A0ACC3BAD1</accession>
<comment type="caution">
    <text evidence="1">The sequence shown here is derived from an EMBL/GenBank/DDBJ whole genome shotgun (WGS) entry which is preliminary data.</text>
</comment>
<reference evidence="1 2" key="1">
    <citation type="journal article" date="2023" name="ACS Omega">
        <title>Identification of the Neoaspergillic Acid Biosynthesis Gene Cluster by Establishing an In Vitro CRISPR-Ribonucleoprotein Genetic System in Aspergillus melleus.</title>
        <authorList>
            <person name="Yuan B."/>
            <person name="Grau M.F."/>
            <person name="Murata R.M."/>
            <person name="Torok T."/>
            <person name="Venkateswaran K."/>
            <person name="Stajich J.E."/>
            <person name="Wang C.C.C."/>
        </authorList>
    </citation>
    <scope>NUCLEOTIDE SEQUENCE [LARGE SCALE GENOMIC DNA]</scope>
    <source>
        <strain evidence="1 2">IMV 1140</strain>
    </source>
</reference>
<evidence type="ECO:0000313" key="2">
    <source>
        <dbReference type="Proteomes" id="UP001177260"/>
    </source>
</evidence>